<dbReference type="PANTHER" id="PTHR43289:SF6">
    <property type="entry name" value="SERINE_THREONINE-PROTEIN KINASE NEKL-3"/>
    <property type="match status" value="1"/>
</dbReference>
<proteinExistence type="predicted"/>
<evidence type="ECO:0000256" key="4">
    <source>
        <dbReference type="ARBA" id="ARBA00022840"/>
    </source>
</evidence>
<dbReference type="GO" id="GO:0004674">
    <property type="term" value="F:protein serine/threonine kinase activity"/>
    <property type="evidence" value="ECO:0007669"/>
    <property type="project" value="TreeGrafter"/>
</dbReference>
<dbReference type="Proteomes" id="UP000004947">
    <property type="component" value="Unassembled WGS sequence"/>
</dbReference>
<protein>
    <submittedName>
        <fullName evidence="7">Serine/threonine-protein kinase</fullName>
    </submittedName>
</protein>
<feature type="transmembrane region" description="Helical" evidence="5">
    <location>
        <begin position="352"/>
        <end position="371"/>
    </location>
</feature>
<dbReference type="Gene3D" id="1.25.40.10">
    <property type="entry name" value="Tetratricopeptide repeat domain"/>
    <property type="match status" value="1"/>
</dbReference>
<evidence type="ECO:0000256" key="2">
    <source>
        <dbReference type="ARBA" id="ARBA00022741"/>
    </source>
</evidence>
<keyword evidence="4" id="KW-0067">ATP-binding</keyword>
<keyword evidence="5" id="KW-1133">Transmembrane helix</keyword>
<dbReference type="STRING" id="313628.LNTAR_06139"/>
<dbReference type="AlphaFoldDB" id="A6DN54"/>
<dbReference type="OrthoDB" id="6111975at2"/>
<dbReference type="SUPFAM" id="SSF52075">
    <property type="entry name" value="Outer arm dynein light chain 1"/>
    <property type="match status" value="1"/>
</dbReference>
<dbReference type="InterPro" id="IPR011990">
    <property type="entry name" value="TPR-like_helical_dom_sf"/>
</dbReference>
<feature type="domain" description="Protein kinase" evidence="6">
    <location>
        <begin position="41"/>
        <end position="324"/>
    </location>
</feature>
<accession>A6DN54</accession>
<dbReference type="InterPro" id="IPR011009">
    <property type="entry name" value="Kinase-like_dom_sf"/>
</dbReference>
<reference evidence="7 8" key="1">
    <citation type="journal article" date="2010" name="J. Bacteriol.">
        <title>Genome sequence of Lentisphaera araneosa HTCC2155T, the type species of the order Lentisphaerales in the phylum Lentisphaerae.</title>
        <authorList>
            <person name="Thrash J.C."/>
            <person name="Cho J.C."/>
            <person name="Vergin K.L."/>
            <person name="Morris R.M."/>
            <person name="Giovannoni S.J."/>
        </authorList>
    </citation>
    <scope>NUCLEOTIDE SEQUENCE [LARGE SCALE GENOMIC DNA]</scope>
    <source>
        <strain evidence="7 8">HTCC2155</strain>
    </source>
</reference>
<keyword evidence="8" id="KW-1185">Reference proteome</keyword>
<dbReference type="SUPFAM" id="SSF48452">
    <property type="entry name" value="TPR-like"/>
    <property type="match status" value="1"/>
</dbReference>
<dbReference type="CDD" id="cd14014">
    <property type="entry name" value="STKc_PknB_like"/>
    <property type="match status" value="1"/>
</dbReference>
<dbReference type="Gene3D" id="1.10.510.10">
    <property type="entry name" value="Transferase(Phosphotransferase) domain 1"/>
    <property type="match status" value="1"/>
</dbReference>
<sequence>MNKNDITKSNFSKIFDEASYLQSEEGETPISDSIKNETDRYTQLEKHATGGHKIIYKCHDEYTDRLVALALPRDSCDHKKEELFLREGRINSLLQHPNIIPIYDMGYRENQPFFSMKFIQGKTLASLIQEQEKSSQPRHSRNELIDIFLKVCDAISYCHSRGIAHLDLKPENICIDEYGEVYVCDWGLAIILDDSVHLDESFPEVEKYSLNSIHEDKLTLDGYLKGTPGYMAPEQSHLMKEKKGLHSDIFSLGAILYTLLTYKKPFTADNIELTLQKTKEGDFVSPSRLADNLPAQLELICLKSLQVPLNQRYKSVEELKNDILAFRNGYAISAEKNSNLKIFSLLVKRNKALFATISLAFLFISLSTFFFTTHLKDSRNKAFALAEKFRLKTEESDQRGVLLSQKLYTDAIEHFEQDNFEKAIELVDYSLQLKTDNDAALELRGQLFFIQGNFPESMRLLEELNERNSYSQFILDYTKSNQSPKTMKSFHLLILKINENFGIFNSLTSDLVHYKIYSDLTYQERLELASLLLPTFNKLEKIDLKYDPQLKLLDLSNNPQLVFPYMLQKFPAEKADFSNTSIVNFITFRSMPLISLNVNSTQITSLETFPHNSIRELSIAHTKIRDLTPIRSSTLQSLDIRGLKILNHRELLQMSYLKTLITSPNQLDPEVKQVLSRRLKLIEKD</sequence>
<evidence type="ECO:0000256" key="5">
    <source>
        <dbReference type="SAM" id="Phobius"/>
    </source>
</evidence>
<organism evidence="7 8">
    <name type="scientific">Lentisphaera araneosa HTCC2155</name>
    <dbReference type="NCBI Taxonomy" id="313628"/>
    <lineage>
        <taxon>Bacteria</taxon>
        <taxon>Pseudomonadati</taxon>
        <taxon>Lentisphaerota</taxon>
        <taxon>Lentisphaeria</taxon>
        <taxon>Lentisphaerales</taxon>
        <taxon>Lentisphaeraceae</taxon>
        <taxon>Lentisphaera</taxon>
    </lineage>
</organism>
<evidence type="ECO:0000259" key="6">
    <source>
        <dbReference type="PROSITE" id="PS50011"/>
    </source>
</evidence>
<keyword evidence="1" id="KW-0808">Transferase</keyword>
<dbReference type="eggNOG" id="COG0515">
    <property type="taxonomic scope" value="Bacteria"/>
</dbReference>
<dbReference type="GO" id="GO:0005524">
    <property type="term" value="F:ATP binding"/>
    <property type="evidence" value="ECO:0007669"/>
    <property type="project" value="UniProtKB-KW"/>
</dbReference>
<dbReference type="PROSITE" id="PS50011">
    <property type="entry name" value="PROTEIN_KINASE_DOM"/>
    <property type="match status" value="1"/>
</dbReference>
<name>A6DN54_9BACT</name>
<comment type="caution">
    <text evidence="7">The sequence shown here is derived from an EMBL/GenBank/DDBJ whole genome shotgun (WGS) entry which is preliminary data.</text>
</comment>
<keyword evidence="3 7" id="KW-0418">Kinase</keyword>
<evidence type="ECO:0000313" key="8">
    <source>
        <dbReference type="Proteomes" id="UP000004947"/>
    </source>
</evidence>
<dbReference type="PANTHER" id="PTHR43289">
    <property type="entry name" value="MITOGEN-ACTIVATED PROTEIN KINASE KINASE KINASE 20-RELATED"/>
    <property type="match status" value="1"/>
</dbReference>
<evidence type="ECO:0000256" key="1">
    <source>
        <dbReference type="ARBA" id="ARBA00022679"/>
    </source>
</evidence>
<dbReference type="PROSITE" id="PS00108">
    <property type="entry name" value="PROTEIN_KINASE_ST"/>
    <property type="match status" value="1"/>
</dbReference>
<dbReference type="SMART" id="SM00220">
    <property type="entry name" value="S_TKc"/>
    <property type="match status" value="1"/>
</dbReference>
<dbReference type="InterPro" id="IPR008271">
    <property type="entry name" value="Ser/Thr_kinase_AS"/>
</dbReference>
<evidence type="ECO:0000313" key="7">
    <source>
        <dbReference type="EMBL" id="EDM26802.1"/>
    </source>
</evidence>
<dbReference type="Pfam" id="PF00069">
    <property type="entry name" value="Pkinase"/>
    <property type="match status" value="1"/>
</dbReference>
<keyword evidence="5" id="KW-0812">Transmembrane</keyword>
<dbReference type="EMBL" id="ABCK01000013">
    <property type="protein sequence ID" value="EDM26802.1"/>
    <property type="molecule type" value="Genomic_DNA"/>
</dbReference>
<dbReference type="RefSeq" id="WP_007279297.1">
    <property type="nucleotide sequence ID" value="NZ_ABCK01000013.1"/>
</dbReference>
<keyword evidence="2" id="KW-0547">Nucleotide-binding</keyword>
<dbReference type="SUPFAM" id="SSF56112">
    <property type="entry name" value="Protein kinase-like (PK-like)"/>
    <property type="match status" value="1"/>
</dbReference>
<dbReference type="InterPro" id="IPR000719">
    <property type="entry name" value="Prot_kinase_dom"/>
</dbReference>
<keyword evidence="5" id="KW-0472">Membrane</keyword>
<evidence type="ECO:0000256" key="3">
    <source>
        <dbReference type="ARBA" id="ARBA00022777"/>
    </source>
</evidence>
<gene>
    <name evidence="7" type="ORF">LNTAR_06139</name>
</gene>